<dbReference type="EMBL" id="ABWL02000036">
    <property type="protein sequence ID" value="EFE05539.1"/>
    <property type="molecule type" value="Genomic_DNA"/>
</dbReference>
<proteinExistence type="predicted"/>
<name>D4BKW3_9ENTR</name>
<evidence type="ECO:0000313" key="1">
    <source>
        <dbReference type="EMBL" id="EFE05539.1"/>
    </source>
</evidence>
<organism evidence="1 2">
    <name type="scientific">Citrobacter youngae ATCC 29220</name>
    <dbReference type="NCBI Taxonomy" id="500640"/>
    <lineage>
        <taxon>Bacteria</taxon>
        <taxon>Pseudomonadati</taxon>
        <taxon>Pseudomonadota</taxon>
        <taxon>Gammaproteobacteria</taxon>
        <taxon>Enterobacterales</taxon>
        <taxon>Enterobacteriaceae</taxon>
        <taxon>Citrobacter</taxon>
        <taxon>Citrobacter freundii complex</taxon>
    </lineage>
</organism>
<dbReference type="AlphaFoldDB" id="D4BKW3"/>
<protein>
    <submittedName>
        <fullName evidence="1">Uncharacterized protein</fullName>
    </submittedName>
</protein>
<reference evidence="1 2" key="1">
    <citation type="submission" date="2010-02" db="EMBL/GenBank/DDBJ databases">
        <authorList>
            <person name="Weinstock G."/>
            <person name="Sodergren E."/>
            <person name="Clifton S."/>
            <person name="Fulton L."/>
            <person name="Fulton B."/>
            <person name="Courtney L."/>
            <person name="Fronick C."/>
            <person name="Harrison M."/>
            <person name="Strong C."/>
            <person name="Farmer C."/>
            <person name="Delahaunty K."/>
            <person name="Markovic C."/>
            <person name="Hall O."/>
            <person name="Minx P."/>
            <person name="Tomlinson C."/>
            <person name="Mitreva M."/>
            <person name="Nelson J."/>
            <person name="Hou S."/>
            <person name="Wollam A."/>
            <person name="Pepin K.H."/>
            <person name="Johnson M."/>
            <person name="Bhonagiri V."/>
            <person name="Zhang X."/>
            <person name="Suruliraj S."/>
            <person name="Warren W."/>
            <person name="Chinwalla A."/>
            <person name="Mardis E.R."/>
            <person name="Wilson R.K."/>
        </authorList>
    </citation>
    <scope>NUCLEOTIDE SEQUENCE [LARGE SCALE GENOMIC DNA]</scope>
    <source>
        <strain evidence="1 2">ATCC 29220</strain>
    </source>
</reference>
<dbReference type="Proteomes" id="UP000003880">
    <property type="component" value="Unassembled WGS sequence"/>
</dbReference>
<gene>
    <name evidence="1" type="ORF">CIT292_11193</name>
</gene>
<dbReference type="HOGENOM" id="CLU_3023747_0_0_6"/>
<sequence length="60" mass="7175">MNRATMAHKAERKPVQAQMQIPYYISSFNLPLRWLHQLTTVTYFSKLLWILRFAALTHIE</sequence>
<evidence type="ECO:0000313" key="2">
    <source>
        <dbReference type="Proteomes" id="UP000003880"/>
    </source>
</evidence>
<accession>D4BKW3</accession>
<comment type="caution">
    <text evidence="1">The sequence shown here is derived from an EMBL/GenBank/DDBJ whole genome shotgun (WGS) entry which is preliminary data.</text>
</comment>